<sequence length="174" mass="17648">MRGAAASGGDGADNWATRAKTWGYAPAVLESLGLEGAERRLFAGACGGGCPLRVDGGPRPGETVVDLGCGFGHDLVLASRMTRGGRIVGVDVTAAMLDAAARTVAAFSLPNVELRRAPLDDPSLGSGVADVVVSNGVFNLTRDKRAAFAAAFRLLKPGGRLLLADVCKTGAPAS</sequence>
<dbReference type="CDD" id="cd02440">
    <property type="entry name" value="AdoMet_MTases"/>
    <property type="match status" value="1"/>
</dbReference>
<proteinExistence type="predicted"/>
<dbReference type="InterPro" id="IPR025714">
    <property type="entry name" value="Methyltranfer_dom"/>
</dbReference>
<dbReference type="Proteomes" id="UP001363151">
    <property type="component" value="Unassembled WGS sequence"/>
</dbReference>
<comment type="caution">
    <text evidence="3">The sequence shown here is derived from an EMBL/GenBank/DDBJ whole genome shotgun (WGS) entry which is preliminary data.</text>
</comment>
<organism evidence="3 4">
    <name type="scientific">Aureococcus anophagefferens</name>
    <name type="common">Harmful bloom alga</name>
    <dbReference type="NCBI Taxonomy" id="44056"/>
    <lineage>
        <taxon>Eukaryota</taxon>
        <taxon>Sar</taxon>
        <taxon>Stramenopiles</taxon>
        <taxon>Ochrophyta</taxon>
        <taxon>Pelagophyceae</taxon>
        <taxon>Pelagomonadales</taxon>
        <taxon>Pelagomonadaceae</taxon>
        <taxon>Aureococcus</taxon>
    </lineage>
</organism>
<dbReference type="PANTHER" id="PTHR43861">
    <property type="entry name" value="TRANS-ACONITATE 2-METHYLTRANSFERASE-RELATED"/>
    <property type="match status" value="1"/>
</dbReference>
<dbReference type="Gene3D" id="3.40.50.150">
    <property type="entry name" value="Vaccinia Virus protein VP39"/>
    <property type="match status" value="1"/>
</dbReference>
<evidence type="ECO:0000313" key="4">
    <source>
        <dbReference type="Proteomes" id="UP001363151"/>
    </source>
</evidence>
<feature type="domain" description="Methyltransferase" evidence="2">
    <location>
        <begin position="60"/>
        <end position="167"/>
    </location>
</feature>
<dbReference type="InterPro" id="IPR029063">
    <property type="entry name" value="SAM-dependent_MTases_sf"/>
</dbReference>
<gene>
    <name evidence="3" type="ORF">SO694_00026231</name>
</gene>
<feature type="repeat" description="RCC1" evidence="1">
    <location>
        <begin position="17"/>
        <end position="80"/>
    </location>
</feature>
<protein>
    <submittedName>
        <fullName evidence="3">Sterol 24-C-methyltransferase</fullName>
    </submittedName>
</protein>
<dbReference type="PROSITE" id="PS50012">
    <property type="entry name" value="RCC1_3"/>
    <property type="match status" value="1"/>
</dbReference>
<dbReference type="InterPro" id="IPR000408">
    <property type="entry name" value="Reg_chr_condens"/>
</dbReference>
<dbReference type="SUPFAM" id="SSF53335">
    <property type="entry name" value="S-adenosyl-L-methionine-dependent methyltransferases"/>
    <property type="match status" value="1"/>
</dbReference>
<dbReference type="EMBL" id="JBBJCI010000227">
    <property type="protein sequence ID" value="KAK7238944.1"/>
    <property type="molecule type" value="Genomic_DNA"/>
</dbReference>
<keyword evidence="4" id="KW-1185">Reference proteome</keyword>
<dbReference type="Pfam" id="PF13847">
    <property type="entry name" value="Methyltransf_31"/>
    <property type="match status" value="1"/>
</dbReference>
<evidence type="ECO:0000259" key="2">
    <source>
        <dbReference type="Pfam" id="PF13847"/>
    </source>
</evidence>
<accession>A0ABR1FUL5</accession>
<evidence type="ECO:0000256" key="1">
    <source>
        <dbReference type="PROSITE-ProRule" id="PRU00235"/>
    </source>
</evidence>
<dbReference type="PANTHER" id="PTHR43861:SF1">
    <property type="entry name" value="TRANS-ACONITATE 2-METHYLTRANSFERASE"/>
    <property type="match status" value="1"/>
</dbReference>
<evidence type="ECO:0000313" key="3">
    <source>
        <dbReference type="EMBL" id="KAK7238944.1"/>
    </source>
</evidence>
<name>A0ABR1FUL5_AURAN</name>
<reference evidence="3 4" key="1">
    <citation type="submission" date="2024-03" db="EMBL/GenBank/DDBJ databases">
        <title>Aureococcus anophagefferens CCMP1851 and Kratosvirus quantuckense: Draft genome of a second virus-susceptible host strain in the model system.</title>
        <authorList>
            <person name="Chase E."/>
            <person name="Truchon A.R."/>
            <person name="Schepens W."/>
            <person name="Wilhelm S.W."/>
        </authorList>
    </citation>
    <scope>NUCLEOTIDE SEQUENCE [LARGE SCALE GENOMIC DNA]</scope>
    <source>
        <strain evidence="3 4">CCMP1851</strain>
    </source>
</reference>